<dbReference type="PANTHER" id="PTHR45527">
    <property type="entry name" value="NONRIBOSOMAL PEPTIDE SYNTHETASE"/>
    <property type="match status" value="1"/>
</dbReference>
<evidence type="ECO:0000313" key="10">
    <source>
        <dbReference type="WBParaSite" id="Pan_g17932.t2"/>
    </source>
</evidence>
<keyword evidence="4" id="KW-0597">Phosphoprotein</keyword>
<keyword evidence="3" id="KW-0596">Phosphopantetheine</keyword>
<dbReference type="GO" id="GO:0016874">
    <property type="term" value="F:ligase activity"/>
    <property type="evidence" value="ECO:0007669"/>
    <property type="project" value="UniProtKB-KW"/>
</dbReference>
<dbReference type="InterPro" id="IPR020806">
    <property type="entry name" value="PKS_PP-bd"/>
</dbReference>
<sequence>MESTSICALVEAYNRLHSDTSLAVRLCRASPASDYPDYASSDVIRIDGLRAGCFALPSAELVHIDLAHYENRTWVPLLGVLSGPNAFYSVSDRHEPPDITIKLILQKPNPLPAAELISVLITTFRQVVPHFGTILSIANIQLPFAIMGDVYCDVFVDNEATCIKQCNILAHSMQIGYLESIEFVKASNGDEFIEAVKRAMKCQSNLLNVDASLRRNGLDSLQIASLEYELRQKYGDGAIPLGMCLKAENVRELVGLVNGFQCVKTKSEVEANCVGDESPWLLSEAQKQLLALFEVDSEAGDNFIEEFEIGFNGYTVAELEIALKVLIKRNPILRLSVGKPISEYEAFNRVIINKIDEFNAVSLNPTKGLSFAFLIKQSGLNIPHLCVRIHHILLDGRSMAMLVEQLLSILKNKDKPFESVPSYRDYVAFESQFLENTDFTESLTYWTDKISSMEATTPSRASKTSGSIISIEIPQSSATSFHNFASESGTSVFAAFYGIFRSFMHKLHGPVSSPVLIPVDNRLSSKFQDTLGLFVNLVVSDFQLSSDATILQIIECAESELSSCLTHSIVPFHRVLAHLRQQLKTDDLPIPEVMLVHDRVSLPDKFTLNVPARKKYIQASQIWYLREFIGSGNLQFVMETRDGQLPEAVQKHQLERFVNFLTRIIQLGGQRRLSEVDLLTAEEDASFFRYRESLIAKLPDENVFDQIWRQLESADPTKPVIKGDFGVVTSQELIGLVTVFEKQLLEVFKHPLAQNNVLGLAVERSPALIALVLTCWRLTIAPLMIAEEWPPKRINGAIGNGNELGLVAVVTDRYEELKTELDCVVLDVYNLSNAQIYSLTRVTPTNEAAQIAYLTFTSGSTGTPRAVASTEMGLRNVAQNYKTTFELLADSVVYNVVNPAFDIFFADVVSALCHGGCLYLASSKIPKLHEIQTCTHAYIMPAYLNQLDLNESWVEALCSLKAVLYGGETISKNFVKAALDAGICLFQQFGVTEHSIYSNVLKPTSPDDNIVVGNSFFNYHGYLVDSDGRRLPPENIGATCGLFRSAGIGVSLGYVALNAENKAFGIETWPNRTDGWKYFDTGDRMCFIDDKNDGNPWARNLVFLGRNDSIVKIKGNRVDLMEVKRTVLSLDGVVDAVILYNKEESAIAAGLILESHIPSDEIGTDLNSLLPSYMIPLKLVKFDKFPLNSNGKVDNEAVLRFIKQEDNISKNLIPATLPILKTDTHVSMALSIFSKHLKAPNLTLDDNLLLHGADSLKLLMALNELEDAIGLKISLKTVFSTKTIRNCVQNATTVETVNRQEPINAEKVTSIVCQHLWFLAHFEFTDRVSDSYHLRLILKFASIGNTDLTAVIKTVLQKHTILRTLLVDSTESDNLVYKILPVEAALNQLMTESSAIIERKRGFDHSKDLPIAFRLTDTSLEVVCHHIAVDGWSLRILIDDIGTFMKNVPSNILPDLKYFEFAQLQQQSKFESELKFFKETLADVINFALPTDVKRSNAVSNTAGRLQTNFILENADATATNYHSSMFAVFLAVYADSFFRLHENFDILAVGVPFANRKLQFTQTVGYFVNSLPIVIRRQSSMNELISHVHDELLQTTENSDVPFELVIQKLNPHRDPHKHAVFQVMVIFEDVRDDKNLKKGFEFVEVPSESAKFEQTWRIKRVGDAEFILELEIIAELFEEETIDLLLRTFSDTVNMVFHQKSAESVSIDVRSEFQRLWARFLDVKTEEIQDDTNFFEIGGHSLTAVRLCQALSKTTGLSIAIKTLFEHQTFSDFCDALNAIDQEPLAKDVATRQELTQCHPVNPLQLPLLKKLKLNSSLTAAYTHKIELQVPPDFNDESVETALTSLCRRHTCLCLRFLEIDGKWFMQYQKPSRIKLTSQPVTNGIDIHADQMLRASRNPDNRNVITLEISHLVADGHSMNVLAHDLRKIASEKPFEAVSPSYLMFSDRFRAVYQTQLPRNAKFWKNFLKNSGSVLESDSPANQASPTLPKSVKPFETVIKNGASILSTVSASSKVSPFAILIHSLAFRLRERLTDFDSTFRIAFCKDLRSFDNSDDYFQSIGFFVGTFVVPMAKDDKLVDTAAKLAQIDEHTAFNVDDIAAVVAENGDNGSLFDVMLVHDNAPVMHGEVNGNFEVIESNEAAPKSPLTFFIQNAGKDLKVKVEFDETVWTKQFVEASVTAWMTELHCDYHQKRKPYQYDAPVGSEGVQYPSLPLLLQQAFNRNASKTAFLTDTDPISYEMLHQKVVSIAAFIRKAYFITTGTMVSPDVIIPVLANKSVETWLICLGIIFAGAAYLPIDVKLTPNNRIHSMFAQIEPLFVVSESLFDGLWKCVSINDILNSAQQNASPLTQINNSNDLAYAILTSGTTGPPKAVAITHIGVVNMISDAMNFLKIDSTSVVYQFTNFCFDNSVLEVFASLAAGATLFVPSEPFNSIDFVNSVTEFGVTHAMLFPGLVNTFTDAELAILGCLECWVTGAEKLSRQLFERFLEMRTTARIVQNYGPTETTAYVSRKELKDGDDPQNLGSPMPGARVKVTRPDGWETAVGSKGELHVASRGLMRGYIGKTVQPFVEFDDEPGINYYPTGDICIRLPSNEIKFVGRRDNQVKIRGFRVELDEIDTILTSQANILSAKAVIDPKTGQDIIAFYTEKLPSEPVDVRTLRNLLKSKLPYYAVPRKFIKVDCIPLTANSKVDVDALLEKSISESTVSTSKATKTSPIKQIWSEILQIPIEEVADSDDFFYFGGNSLSATKLLAQVAKETGVRIEATEFFKKPTIGELEKSVQNGQTKKVISSGRAEQLKQFPLSYQQEQMLYLNNLDPLGVYNLVFVQEFKASLDLERFKKAVSQLIKTNDILRTQIREIQFPSGADNILFVQEVLSWDTVKLMLKLNITDVTNWSEVKAELTEYKRRKFDLFNELPLRCKVLRDSKTGKVVMVLIVHHIASDGFSTGLVENQLKQFYEAGSIDDVKLGSYGEYAENQRAPDTSQHYIKLLNHYVTQFEPRLAPAAGFVNLFNVLGIPKPKELAQTCRIFQFEFPTNRKLPATAFTIIINVIKAVVYSQQKSEKTFVIGAPCANRSDPRFSKTIGNFLTTLIYPATNTSNSLKSLESELLSLSKYAQIPFNLVSKHLRKQFGTNVLDIQVFVNCRYNIEDENDISTWPEAVPTGESSLLADVFPVFVNYPIEIDLDEYPDQQTKVTIRVSESFYSSSKAVSVINRLIGKLKTEILVAFNPKSEPVTSGKPLITLIGQCLNVPVSEINESESFFDNGGDSFALWRLHRAVLAAYNKQIELSELIQAKSISQMITIIEQPKRPTSLPIQQSTVTELFTRVHLSTTDPLGVIIIFVYPLIGGPLSYSTLITKLKHLDQARKIQTIVGLTPPTDFECESLEKLAKMHLSELNRRYALSKFSKTVVIGASFGASLGFELAKQLSVQFAIEKPPPKAILKHTANKLRVATFKVTSRQVTPDPRRHSVTLGTLPSAKPARPSFMRTRPESKVKLISIDGTIKTVKTDIPTFDEHKKQIVKIGKRHGIDESTLASEVDTSWKLLNMAGSYVAKAVPNVDVLLLRVRRSIELEMLWRQVCGKCVDVGIIPASHENMLMEPHVDVIAQKAFIWI</sequence>
<dbReference type="InterPro" id="IPR042099">
    <property type="entry name" value="ANL_N_sf"/>
</dbReference>
<reference evidence="9" key="1">
    <citation type="journal article" date="2013" name="Genetics">
        <title>The draft genome and transcriptome of Panagrellus redivivus are shaped by the harsh demands of a free-living lifestyle.</title>
        <authorList>
            <person name="Srinivasan J."/>
            <person name="Dillman A.R."/>
            <person name="Macchietto M.G."/>
            <person name="Heikkinen L."/>
            <person name="Lakso M."/>
            <person name="Fracchia K.M."/>
            <person name="Antoshechkin I."/>
            <person name="Mortazavi A."/>
            <person name="Wong G."/>
            <person name="Sternberg P.W."/>
        </authorList>
    </citation>
    <scope>NUCLEOTIDE SEQUENCE [LARGE SCALE GENOMIC DNA]</scope>
    <source>
        <strain evidence="9">MT8872</strain>
    </source>
</reference>
<dbReference type="SUPFAM" id="SSF47336">
    <property type="entry name" value="ACP-like"/>
    <property type="match status" value="4"/>
</dbReference>
<dbReference type="SMART" id="SM00823">
    <property type="entry name" value="PKS_PP"/>
    <property type="match status" value="2"/>
</dbReference>
<evidence type="ECO:0000256" key="2">
    <source>
        <dbReference type="ARBA" id="ARBA00018769"/>
    </source>
</evidence>
<dbReference type="InterPro" id="IPR001242">
    <property type="entry name" value="Condensation_dom"/>
</dbReference>
<dbReference type="Pfam" id="PF00501">
    <property type="entry name" value="AMP-binding"/>
    <property type="match status" value="2"/>
</dbReference>
<dbReference type="SUPFAM" id="SSF53474">
    <property type="entry name" value="alpha/beta-Hydrolases"/>
    <property type="match status" value="1"/>
</dbReference>
<dbReference type="Proteomes" id="UP000492821">
    <property type="component" value="Unassembled WGS sequence"/>
</dbReference>
<dbReference type="Pfam" id="PF00550">
    <property type="entry name" value="PP-binding"/>
    <property type="match status" value="3"/>
</dbReference>
<evidence type="ECO:0000256" key="6">
    <source>
        <dbReference type="ARBA" id="ARBA00044883"/>
    </source>
</evidence>
<dbReference type="Gene3D" id="3.30.300.30">
    <property type="match status" value="2"/>
</dbReference>
<keyword evidence="5" id="KW-0436">Ligase</keyword>
<feature type="domain" description="Carrier" evidence="8">
    <location>
        <begin position="1220"/>
        <end position="1295"/>
    </location>
</feature>
<dbReference type="InterPro" id="IPR036736">
    <property type="entry name" value="ACP-like_sf"/>
</dbReference>
<dbReference type="InterPro" id="IPR000873">
    <property type="entry name" value="AMP-dep_synth/lig_dom"/>
</dbReference>
<dbReference type="PANTHER" id="PTHR45527:SF1">
    <property type="entry name" value="FATTY ACID SYNTHASE"/>
    <property type="match status" value="1"/>
</dbReference>
<dbReference type="Gene3D" id="3.30.559.10">
    <property type="entry name" value="Chloramphenicol acetyltransferase-like domain"/>
    <property type="match status" value="4"/>
</dbReference>
<dbReference type="GO" id="GO:0044550">
    <property type="term" value="P:secondary metabolite biosynthetic process"/>
    <property type="evidence" value="ECO:0007669"/>
    <property type="project" value="TreeGrafter"/>
</dbReference>
<dbReference type="PROSITE" id="PS50075">
    <property type="entry name" value="CARRIER"/>
    <property type="match status" value="4"/>
</dbReference>
<organism evidence="9 10">
    <name type="scientific">Panagrellus redivivus</name>
    <name type="common">Microworm</name>
    <dbReference type="NCBI Taxonomy" id="6233"/>
    <lineage>
        <taxon>Eukaryota</taxon>
        <taxon>Metazoa</taxon>
        <taxon>Ecdysozoa</taxon>
        <taxon>Nematoda</taxon>
        <taxon>Chromadorea</taxon>
        <taxon>Rhabditida</taxon>
        <taxon>Tylenchina</taxon>
        <taxon>Panagrolaimomorpha</taxon>
        <taxon>Panagrolaimoidea</taxon>
        <taxon>Panagrolaimidae</taxon>
        <taxon>Panagrellus</taxon>
    </lineage>
</organism>
<feature type="domain" description="Carrier" evidence="8">
    <location>
        <begin position="1706"/>
        <end position="1783"/>
    </location>
</feature>
<dbReference type="Gene3D" id="3.40.50.12780">
    <property type="entry name" value="N-terminal domain of ligase-like"/>
    <property type="match status" value="2"/>
</dbReference>
<proteinExistence type="predicted"/>
<evidence type="ECO:0000256" key="7">
    <source>
        <dbReference type="SAM" id="MobiDB-lite"/>
    </source>
</evidence>
<dbReference type="InterPro" id="IPR029058">
    <property type="entry name" value="AB_hydrolase_fold"/>
</dbReference>
<dbReference type="InterPro" id="IPR006162">
    <property type="entry name" value="Ppantetheine_attach_site"/>
</dbReference>
<evidence type="ECO:0000256" key="4">
    <source>
        <dbReference type="ARBA" id="ARBA00022553"/>
    </source>
</evidence>
<name>A0A7E4V8W7_PANRE</name>
<dbReference type="InterPro" id="IPR009081">
    <property type="entry name" value="PP-bd_ACP"/>
</dbReference>
<dbReference type="PROSITE" id="PS00012">
    <property type="entry name" value="PHOSPHOPANTETHEINE"/>
    <property type="match status" value="1"/>
</dbReference>
<dbReference type="Pfam" id="PF00668">
    <property type="entry name" value="Condensation"/>
    <property type="match status" value="4"/>
</dbReference>
<dbReference type="SUPFAM" id="SSF56801">
    <property type="entry name" value="Acetyl-CoA synthetase-like"/>
    <property type="match status" value="2"/>
</dbReference>
<dbReference type="EC" id="2.3.1.85" evidence="1"/>
<dbReference type="GO" id="GO:0031177">
    <property type="term" value="F:phosphopantetheine binding"/>
    <property type="evidence" value="ECO:0007669"/>
    <property type="project" value="InterPro"/>
</dbReference>
<dbReference type="SUPFAM" id="SSF52777">
    <property type="entry name" value="CoA-dependent acyltransferases"/>
    <property type="match status" value="8"/>
</dbReference>
<dbReference type="InterPro" id="IPR020845">
    <property type="entry name" value="AMP-binding_CS"/>
</dbReference>
<dbReference type="Gene3D" id="1.10.1200.10">
    <property type="entry name" value="ACP-like"/>
    <property type="match status" value="4"/>
</dbReference>
<feature type="domain" description="Carrier" evidence="8">
    <location>
        <begin position="2710"/>
        <end position="2787"/>
    </location>
</feature>
<evidence type="ECO:0000256" key="5">
    <source>
        <dbReference type="ARBA" id="ARBA00022598"/>
    </source>
</evidence>
<dbReference type="GO" id="GO:0005737">
    <property type="term" value="C:cytoplasm"/>
    <property type="evidence" value="ECO:0007669"/>
    <property type="project" value="TreeGrafter"/>
</dbReference>
<accession>A0A7E4V8W7</accession>
<comment type="catalytic activity">
    <reaction evidence="6">
        <text>acetyl-CoA + n malonyl-CoA + 2n NADPH + 2n H(+) = a long-chain fatty acid + (n+1) CoA + n CO2 + 2n NADP(+).</text>
        <dbReference type="EC" id="2.3.1.85"/>
    </reaction>
</comment>
<dbReference type="PROSITE" id="PS00455">
    <property type="entry name" value="AMP_BINDING"/>
    <property type="match status" value="1"/>
</dbReference>
<dbReference type="InterPro" id="IPR023213">
    <property type="entry name" value="CAT-like_dom_sf"/>
</dbReference>
<dbReference type="WBParaSite" id="Pan_g17932.t2">
    <property type="protein sequence ID" value="Pan_g17932.t2"/>
    <property type="gene ID" value="Pan_g17932"/>
</dbReference>
<dbReference type="InterPro" id="IPR045851">
    <property type="entry name" value="AMP-bd_C_sf"/>
</dbReference>
<evidence type="ECO:0000256" key="3">
    <source>
        <dbReference type="ARBA" id="ARBA00022450"/>
    </source>
</evidence>
<feature type="domain" description="Carrier" evidence="8">
    <location>
        <begin position="3234"/>
        <end position="3311"/>
    </location>
</feature>
<reference evidence="10" key="2">
    <citation type="submission" date="2020-10" db="UniProtKB">
        <authorList>
            <consortium name="WormBaseParasite"/>
        </authorList>
    </citation>
    <scope>IDENTIFICATION</scope>
</reference>
<evidence type="ECO:0000256" key="1">
    <source>
        <dbReference type="ARBA" id="ARBA00012873"/>
    </source>
</evidence>
<dbReference type="GO" id="GO:0043041">
    <property type="term" value="P:amino acid activation for nonribosomal peptide biosynthetic process"/>
    <property type="evidence" value="ECO:0007669"/>
    <property type="project" value="TreeGrafter"/>
</dbReference>
<keyword evidence="9" id="KW-1185">Reference proteome</keyword>
<feature type="region of interest" description="Disordered" evidence="7">
    <location>
        <begin position="3463"/>
        <end position="3488"/>
    </location>
</feature>
<protein>
    <recommendedName>
        <fullName evidence="2">Fatty acid synthase</fullName>
        <ecNumber evidence="1">2.3.1.85</ecNumber>
    </recommendedName>
</protein>
<evidence type="ECO:0000259" key="8">
    <source>
        <dbReference type="PROSITE" id="PS50075"/>
    </source>
</evidence>
<dbReference type="Gene3D" id="3.40.50.1820">
    <property type="entry name" value="alpha/beta hydrolase"/>
    <property type="match status" value="1"/>
</dbReference>
<dbReference type="Gene3D" id="3.30.559.30">
    <property type="entry name" value="Nonribosomal peptide synthetase, condensation domain"/>
    <property type="match status" value="4"/>
</dbReference>
<evidence type="ECO:0000313" key="9">
    <source>
        <dbReference type="Proteomes" id="UP000492821"/>
    </source>
</evidence>
<dbReference type="GO" id="GO:0004312">
    <property type="term" value="F:fatty acid synthase activity"/>
    <property type="evidence" value="ECO:0007669"/>
    <property type="project" value="UniProtKB-EC"/>
</dbReference>